<dbReference type="GO" id="GO:0015627">
    <property type="term" value="C:type II protein secretion system complex"/>
    <property type="evidence" value="ECO:0007669"/>
    <property type="project" value="InterPro"/>
</dbReference>
<proteinExistence type="predicted"/>
<evidence type="ECO:0000256" key="6">
    <source>
        <dbReference type="SAM" id="Phobius"/>
    </source>
</evidence>
<protein>
    <submittedName>
        <fullName evidence="7">Type II secretion system protein</fullName>
    </submittedName>
</protein>
<evidence type="ECO:0000256" key="3">
    <source>
        <dbReference type="ARBA" id="ARBA00022692"/>
    </source>
</evidence>
<dbReference type="InterPro" id="IPR002416">
    <property type="entry name" value="T2SS_protein-GspH"/>
</dbReference>
<dbReference type="InterPro" id="IPR045584">
    <property type="entry name" value="Pilin-like"/>
</dbReference>
<evidence type="ECO:0000256" key="5">
    <source>
        <dbReference type="ARBA" id="ARBA00023136"/>
    </source>
</evidence>
<comment type="subcellular location">
    <subcellularLocation>
        <location evidence="1">Membrane</location>
        <topology evidence="1">Single-pass membrane protein</topology>
    </subcellularLocation>
</comment>
<keyword evidence="5 6" id="KW-0472">Membrane</keyword>
<dbReference type="GO" id="GO:0015628">
    <property type="term" value="P:protein secretion by the type II secretion system"/>
    <property type="evidence" value="ECO:0007669"/>
    <property type="project" value="InterPro"/>
</dbReference>
<sequence>MNYKLLARRHGPADGGFTLIELLIVITIIGILAVAVLSAINPIEQVRRAQDQGKESDAAELLNGLERYYTAFFEHVWDALGEADPNQTLVQDSWITELINKGEVKPQFADRDSWDSIYATLLGSVVRLCFDPASSSFQKQADAAGKNRDGSSGCTSDCYVCIPR</sequence>
<dbReference type="InterPro" id="IPR012902">
    <property type="entry name" value="N_methyl_site"/>
</dbReference>
<dbReference type="NCBIfam" id="TIGR02532">
    <property type="entry name" value="IV_pilin_GFxxxE"/>
    <property type="match status" value="1"/>
</dbReference>
<feature type="transmembrane region" description="Helical" evidence="6">
    <location>
        <begin position="20"/>
        <end position="40"/>
    </location>
</feature>
<keyword evidence="3 6" id="KW-0812">Transmembrane</keyword>
<reference evidence="7" key="1">
    <citation type="journal article" date="2020" name="mSystems">
        <title>Genome- and Community-Level Interaction Insights into Carbon Utilization and Element Cycling Functions of Hydrothermarchaeota in Hydrothermal Sediment.</title>
        <authorList>
            <person name="Zhou Z."/>
            <person name="Liu Y."/>
            <person name="Xu W."/>
            <person name="Pan J."/>
            <person name="Luo Z.H."/>
            <person name="Li M."/>
        </authorList>
    </citation>
    <scope>NUCLEOTIDE SEQUENCE [LARGE SCALE GENOMIC DNA]</scope>
    <source>
        <strain evidence="7">SpSt-361</strain>
    </source>
</reference>
<comment type="caution">
    <text evidence="7">The sequence shown here is derived from an EMBL/GenBank/DDBJ whole genome shotgun (WGS) entry which is preliminary data.</text>
</comment>
<dbReference type="Pfam" id="PF07963">
    <property type="entry name" value="N_methyl"/>
    <property type="match status" value="1"/>
</dbReference>
<organism evidence="7">
    <name type="scientific">candidate division WWE3 bacterium</name>
    <dbReference type="NCBI Taxonomy" id="2053526"/>
    <lineage>
        <taxon>Bacteria</taxon>
        <taxon>Katanobacteria</taxon>
    </lineage>
</organism>
<evidence type="ECO:0000313" key="7">
    <source>
        <dbReference type="EMBL" id="HEX61876.1"/>
    </source>
</evidence>
<accession>A0A831YT68</accession>
<evidence type="ECO:0000256" key="4">
    <source>
        <dbReference type="ARBA" id="ARBA00022989"/>
    </source>
</evidence>
<dbReference type="PRINTS" id="PR00885">
    <property type="entry name" value="BCTERIALGSPH"/>
</dbReference>
<dbReference type="GO" id="GO:0016020">
    <property type="term" value="C:membrane"/>
    <property type="evidence" value="ECO:0007669"/>
    <property type="project" value="UniProtKB-SubCell"/>
</dbReference>
<dbReference type="EMBL" id="DSPJ01000051">
    <property type="protein sequence ID" value="HEX61876.1"/>
    <property type="molecule type" value="Genomic_DNA"/>
</dbReference>
<dbReference type="SUPFAM" id="SSF54523">
    <property type="entry name" value="Pili subunits"/>
    <property type="match status" value="1"/>
</dbReference>
<dbReference type="AlphaFoldDB" id="A0A831YT68"/>
<dbReference type="PROSITE" id="PS00409">
    <property type="entry name" value="PROKAR_NTER_METHYL"/>
    <property type="match status" value="1"/>
</dbReference>
<keyword evidence="4 6" id="KW-1133">Transmembrane helix</keyword>
<keyword evidence="2" id="KW-0488">Methylation</keyword>
<gene>
    <name evidence="7" type="ORF">ENR01_01825</name>
</gene>
<name>A0A831YT68_UNCKA</name>
<evidence type="ECO:0000256" key="1">
    <source>
        <dbReference type="ARBA" id="ARBA00004167"/>
    </source>
</evidence>
<evidence type="ECO:0000256" key="2">
    <source>
        <dbReference type="ARBA" id="ARBA00022481"/>
    </source>
</evidence>
<dbReference type="Gene3D" id="3.30.700.10">
    <property type="entry name" value="Glycoprotein, Type 4 Pilin"/>
    <property type="match status" value="1"/>
</dbReference>